<evidence type="ECO:0000313" key="4">
    <source>
        <dbReference type="Proteomes" id="UP000002630"/>
    </source>
</evidence>
<dbReference type="EMBL" id="FN648653">
    <property type="protein sequence ID" value="CBJ33259.1"/>
    <property type="molecule type" value="Genomic_DNA"/>
</dbReference>
<keyword evidence="2" id="KW-1133">Transmembrane helix</keyword>
<evidence type="ECO:0000256" key="1">
    <source>
        <dbReference type="SAM" id="MobiDB-lite"/>
    </source>
</evidence>
<reference evidence="3 4" key="1">
    <citation type="journal article" date="2010" name="Nature">
        <title>The Ectocarpus genome and the independent evolution of multicellularity in brown algae.</title>
        <authorList>
            <person name="Cock J.M."/>
            <person name="Sterck L."/>
            <person name="Rouze P."/>
            <person name="Scornet D."/>
            <person name="Allen A.E."/>
            <person name="Amoutzias G."/>
            <person name="Anthouard V."/>
            <person name="Artiguenave F."/>
            <person name="Aury J.M."/>
            <person name="Badger J.H."/>
            <person name="Beszteri B."/>
            <person name="Billiau K."/>
            <person name="Bonnet E."/>
            <person name="Bothwell J.H."/>
            <person name="Bowler C."/>
            <person name="Boyen C."/>
            <person name="Brownlee C."/>
            <person name="Carrano C.J."/>
            <person name="Charrier B."/>
            <person name="Cho G.Y."/>
            <person name="Coelho S.M."/>
            <person name="Collen J."/>
            <person name="Corre E."/>
            <person name="Da Silva C."/>
            <person name="Delage L."/>
            <person name="Delaroque N."/>
            <person name="Dittami S.M."/>
            <person name="Doulbeau S."/>
            <person name="Elias M."/>
            <person name="Farnham G."/>
            <person name="Gachon C.M."/>
            <person name="Gschloessl B."/>
            <person name="Heesch S."/>
            <person name="Jabbari K."/>
            <person name="Jubin C."/>
            <person name="Kawai H."/>
            <person name="Kimura K."/>
            <person name="Kloareg B."/>
            <person name="Kupper F.C."/>
            <person name="Lang D."/>
            <person name="Le Bail A."/>
            <person name="Leblanc C."/>
            <person name="Lerouge P."/>
            <person name="Lohr M."/>
            <person name="Lopez P.J."/>
            <person name="Martens C."/>
            <person name="Maumus F."/>
            <person name="Michel G."/>
            <person name="Miranda-Saavedra D."/>
            <person name="Morales J."/>
            <person name="Moreau H."/>
            <person name="Motomura T."/>
            <person name="Nagasato C."/>
            <person name="Napoli C.A."/>
            <person name="Nelson D.R."/>
            <person name="Nyvall-Collen P."/>
            <person name="Peters A.F."/>
            <person name="Pommier C."/>
            <person name="Potin P."/>
            <person name="Poulain J."/>
            <person name="Quesneville H."/>
            <person name="Read B."/>
            <person name="Rensing S.A."/>
            <person name="Ritter A."/>
            <person name="Rousvoal S."/>
            <person name="Samanta M."/>
            <person name="Samson G."/>
            <person name="Schroeder D.C."/>
            <person name="Segurens B."/>
            <person name="Strittmatter M."/>
            <person name="Tonon T."/>
            <person name="Tregear J.W."/>
            <person name="Valentin K."/>
            <person name="von Dassow P."/>
            <person name="Yamagishi T."/>
            <person name="Van de Peer Y."/>
            <person name="Wincker P."/>
        </authorList>
    </citation>
    <scope>NUCLEOTIDE SEQUENCE [LARGE SCALE GENOMIC DNA]</scope>
    <source>
        <strain evidence="4">Ec32 / CCAP1310/4</strain>
    </source>
</reference>
<keyword evidence="2" id="KW-0812">Transmembrane</keyword>
<dbReference type="InParanoid" id="D7G1L4"/>
<name>D7G1L4_ECTSI</name>
<evidence type="ECO:0000256" key="2">
    <source>
        <dbReference type="SAM" id="Phobius"/>
    </source>
</evidence>
<dbReference type="OrthoDB" id="10328834at2759"/>
<feature type="compositionally biased region" description="Acidic residues" evidence="1">
    <location>
        <begin position="1"/>
        <end position="17"/>
    </location>
</feature>
<dbReference type="Proteomes" id="UP000002630">
    <property type="component" value="Linkage Group LG30"/>
</dbReference>
<gene>
    <name evidence="3" type="ORF">Esi_0450_0011</name>
</gene>
<dbReference type="EMBL" id="FN649755">
    <property type="protein sequence ID" value="CBJ33259.1"/>
    <property type="molecule type" value="Genomic_DNA"/>
</dbReference>
<feature type="compositionally biased region" description="Acidic residues" evidence="1">
    <location>
        <begin position="347"/>
        <end position="360"/>
    </location>
</feature>
<accession>D7G1L4</accession>
<feature type="transmembrane region" description="Helical" evidence="2">
    <location>
        <begin position="76"/>
        <end position="95"/>
    </location>
</feature>
<sequence length="538" mass="58703">MQEVGGDEGCEGADDYENNGGRVASDRKVAERGNIFLSGVVEAENGAHDEEYSSRSNGFFEENGRRGDDARVSGKGVLLLGLVVLATMALCMSWVGGGGKTQRNTAEHGIGDDRDLMELDEINLGTRGEDRGGKRRLPIAPFSSSCPYAILAEEEGHERSDRGGDGGNTSAPGNVVVVTDFNYCRLGNRFLSMGRSLSLGYCCKSRLVSLPPKDDQLAPGRFNDGTPGPRNFDFSSAPDVEGFDSSSCPPEIKWGGTQAFHLEGLRDEGHPYYTPGLFTCIKELPWIIGCEAAYFFPTDMAVPMCPLDETAEGGNKNVRDISEKPKDDAPGIQLDWEESGHGREATEQEEEEEEEEEEEGSAGNLVMHVRSGDIFVSPAHPGYGQYYVQAIQDQQWDRVDVVTNGIEDKNHAINPIVPALEAKVAKGQLPGNIHFHKNRTMEEDLLSMICADGFVAARSTLGRVVSHLSSAKRMYFPTSCNEELKNLGTEGPGTQVFGMASWDHEYTVFRRWNNTADQIAEMMTADVGGFEQCTASRP</sequence>
<proteinExistence type="predicted"/>
<feature type="region of interest" description="Disordered" evidence="1">
    <location>
        <begin position="313"/>
        <end position="362"/>
    </location>
</feature>
<dbReference type="AlphaFoldDB" id="D7G1L4"/>
<keyword evidence="4" id="KW-1185">Reference proteome</keyword>
<feature type="region of interest" description="Disordered" evidence="1">
    <location>
        <begin position="1"/>
        <end position="25"/>
    </location>
</feature>
<organism evidence="3 4">
    <name type="scientific">Ectocarpus siliculosus</name>
    <name type="common">Brown alga</name>
    <name type="synonym">Conferva siliculosa</name>
    <dbReference type="NCBI Taxonomy" id="2880"/>
    <lineage>
        <taxon>Eukaryota</taxon>
        <taxon>Sar</taxon>
        <taxon>Stramenopiles</taxon>
        <taxon>Ochrophyta</taxon>
        <taxon>PX clade</taxon>
        <taxon>Phaeophyceae</taxon>
        <taxon>Ectocarpales</taxon>
        <taxon>Ectocarpaceae</taxon>
        <taxon>Ectocarpus</taxon>
    </lineage>
</organism>
<protein>
    <submittedName>
        <fullName evidence="3">Uncharacterized protein</fullName>
    </submittedName>
</protein>
<keyword evidence="2" id="KW-0472">Membrane</keyword>
<feature type="compositionally biased region" description="Basic and acidic residues" evidence="1">
    <location>
        <begin position="317"/>
        <end position="329"/>
    </location>
</feature>
<evidence type="ECO:0000313" key="3">
    <source>
        <dbReference type="EMBL" id="CBJ33259.1"/>
    </source>
</evidence>